<evidence type="ECO:0000313" key="3">
    <source>
        <dbReference type="Proteomes" id="UP000829196"/>
    </source>
</evidence>
<dbReference type="Proteomes" id="UP000829196">
    <property type="component" value="Unassembled WGS sequence"/>
</dbReference>
<keyword evidence="1" id="KW-0472">Membrane</keyword>
<protein>
    <recommendedName>
        <fullName evidence="4">Transmembrane protein</fullName>
    </recommendedName>
</protein>
<keyword evidence="1" id="KW-1133">Transmembrane helix</keyword>
<sequence length="52" mass="6272">MDKELQRLMMVCWSAIVADSMRILKGKRIFLLLVDWYIYVGFDTFFNVENHD</sequence>
<evidence type="ECO:0008006" key="4">
    <source>
        <dbReference type="Google" id="ProtNLM"/>
    </source>
</evidence>
<proteinExistence type="predicted"/>
<feature type="transmembrane region" description="Helical" evidence="1">
    <location>
        <begin position="29"/>
        <end position="48"/>
    </location>
</feature>
<name>A0A8T3BZ45_DENNO</name>
<reference evidence="2" key="1">
    <citation type="journal article" date="2022" name="Front. Genet.">
        <title>Chromosome-Scale Assembly of the Dendrobium nobile Genome Provides Insights Into the Molecular Mechanism of the Biosynthesis of the Medicinal Active Ingredient of Dendrobium.</title>
        <authorList>
            <person name="Xu Q."/>
            <person name="Niu S.-C."/>
            <person name="Li K.-L."/>
            <person name="Zheng P.-J."/>
            <person name="Zhang X.-J."/>
            <person name="Jia Y."/>
            <person name="Liu Y."/>
            <person name="Niu Y.-X."/>
            <person name="Yu L.-H."/>
            <person name="Chen D.-F."/>
            <person name="Zhang G.-Q."/>
        </authorList>
    </citation>
    <scope>NUCLEOTIDE SEQUENCE</scope>
    <source>
        <tissue evidence="2">Leaf</tissue>
    </source>
</reference>
<dbReference type="EMBL" id="JAGYWB010000004">
    <property type="protein sequence ID" value="KAI0524612.1"/>
    <property type="molecule type" value="Genomic_DNA"/>
</dbReference>
<evidence type="ECO:0000256" key="1">
    <source>
        <dbReference type="SAM" id="Phobius"/>
    </source>
</evidence>
<accession>A0A8T3BZ45</accession>
<comment type="caution">
    <text evidence="2">The sequence shown here is derived from an EMBL/GenBank/DDBJ whole genome shotgun (WGS) entry which is preliminary data.</text>
</comment>
<gene>
    <name evidence="2" type="ORF">KFK09_003989</name>
</gene>
<keyword evidence="3" id="KW-1185">Reference proteome</keyword>
<organism evidence="2 3">
    <name type="scientific">Dendrobium nobile</name>
    <name type="common">Orchid</name>
    <dbReference type="NCBI Taxonomy" id="94219"/>
    <lineage>
        <taxon>Eukaryota</taxon>
        <taxon>Viridiplantae</taxon>
        <taxon>Streptophyta</taxon>
        <taxon>Embryophyta</taxon>
        <taxon>Tracheophyta</taxon>
        <taxon>Spermatophyta</taxon>
        <taxon>Magnoliopsida</taxon>
        <taxon>Liliopsida</taxon>
        <taxon>Asparagales</taxon>
        <taxon>Orchidaceae</taxon>
        <taxon>Epidendroideae</taxon>
        <taxon>Malaxideae</taxon>
        <taxon>Dendrobiinae</taxon>
        <taxon>Dendrobium</taxon>
    </lineage>
</organism>
<dbReference type="AlphaFoldDB" id="A0A8T3BZ45"/>
<keyword evidence="1" id="KW-0812">Transmembrane</keyword>
<evidence type="ECO:0000313" key="2">
    <source>
        <dbReference type="EMBL" id="KAI0524612.1"/>
    </source>
</evidence>